<evidence type="ECO:0000313" key="2">
    <source>
        <dbReference type="EMBL" id="CAG8970655.1"/>
    </source>
</evidence>
<dbReference type="EMBL" id="CAJVRM010000001">
    <property type="protein sequence ID" value="CAG8970655.1"/>
    <property type="molecule type" value="Genomic_DNA"/>
</dbReference>
<sequence>MQIAAILTTMAYLATTVLAETAYTQDTGYGLPEGANPCSKHVYCGSVTESPPGGLFRTKRTDCTRVEAIGAAPGGGFPCTSPGNTKESGLVYCCS</sequence>
<reference evidence="2" key="1">
    <citation type="submission" date="2021-07" db="EMBL/GenBank/DDBJ databases">
        <authorList>
            <person name="Durling M."/>
        </authorList>
    </citation>
    <scope>NUCLEOTIDE SEQUENCE</scope>
</reference>
<dbReference type="AlphaFoldDB" id="A0A9N9L8W8"/>
<comment type="caution">
    <text evidence="2">The sequence shown here is derived from an EMBL/GenBank/DDBJ whole genome shotgun (WGS) entry which is preliminary data.</text>
</comment>
<protein>
    <submittedName>
        <fullName evidence="2">Uncharacterized protein</fullName>
    </submittedName>
</protein>
<evidence type="ECO:0000256" key="1">
    <source>
        <dbReference type="SAM" id="SignalP"/>
    </source>
</evidence>
<accession>A0A9N9L8W8</accession>
<gene>
    <name evidence="2" type="ORF">HYALB_00003409</name>
</gene>
<feature type="signal peptide" evidence="1">
    <location>
        <begin position="1"/>
        <end position="19"/>
    </location>
</feature>
<evidence type="ECO:0000313" key="3">
    <source>
        <dbReference type="Proteomes" id="UP000701801"/>
    </source>
</evidence>
<dbReference type="Proteomes" id="UP000701801">
    <property type="component" value="Unassembled WGS sequence"/>
</dbReference>
<dbReference type="OrthoDB" id="10554337at2759"/>
<organism evidence="2 3">
    <name type="scientific">Hymenoscyphus albidus</name>
    <dbReference type="NCBI Taxonomy" id="595503"/>
    <lineage>
        <taxon>Eukaryota</taxon>
        <taxon>Fungi</taxon>
        <taxon>Dikarya</taxon>
        <taxon>Ascomycota</taxon>
        <taxon>Pezizomycotina</taxon>
        <taxon>Leotiomycetes</taxon>
        <taxon>Helotiales</taxon>
        <taxon>Helotiaceae</taxon>
        <taxon>Hymenoscyphus</taxon>
    </lineage>
</organism>
<keyword evidence="3" id="KW-1185">Reference proteome</keyword>
<keyword evidence="1" id="KW-0732">Signal</keyword>
<name>A0A9N9L8W8_9HELO</name>
<proteinExistence type="predicted"/>
<feature type="chain" id="PRO_5040425852" evidence="1">
    <location>
        <begin position="20"/>
        <end position="95"/>
    </location>
</feature>